<dbReference type="InterPro" id="IPR015424">
    <property type="entry name" value="PyrdxlP-dep_Trfase"/>
</dbReference>
<evidence type="ECO:0000256" key="1">
    <source>
        <dbReference type="ARBA" id="ARBA00001933"/>
    </source>
</evidence>
<dbReference type="InterPro" id="IPR015421">
    <property type="entry name" value="PyrdxlP-dep_Trfase_major"/>
</dbReference>
<gene>
    <name evidence="4" type="ORF">ACFORF_08420</name>
</gene>
<name>A0ABV8CXP9_9STRE</name>
<dbReference type="InterPro" id="IPR052357">
    <property type="entry name" value="Orn_Lys_Arg_decarboxylase-I"/>
</dbReference>
<evidence type="ECO:0000256" key="2">
    <source>
        <dbReference type="ARBA" id="ARBA00022898"/>
    </source>
</evidence>
<organism evidence="4 5">
    <name type="scientific">Streptococcus caprae</name>
    <dbReference type="NCBI Taxonomy" id="1640501"/>
    <lineage>
        <taxon>Bacteria</taxon>
        <taxon>Bacillati</taxon>
        <taxon>Bacillota</taxon>
        <taxon>Bacilli</taxon>
        <taxon>Lactobacillales</taxon>
        <taxon>Streptococcaceae</taxon>
        <taxon>Streptococcus</taxon>
    </lineage>
</organism>
<accession>A0ABV8CXP9</accession>
<dbReference type="Gene3D" id="3.40.640.10">
    <property type="entry name" value="Type I PLP-dependent aspartate aminotransferase-like (Major domain)"/>
    <property type="match status" value="1"/>
</dbReference>
<dbReference type="RefSeq" id="WP_380427272.1">
    <property type="nucleotide sequence ID" value="NZ_JBHRZV010000050.1"/>
</dbReference>
<dbReference type="EMBL" id="JBHRZV010000050">
    <property type="protein sequence ID" value="MFC3928583.1"/>
    <property type="molecule type" value="Genomic_DNA"/>
</dbReference>
<dbReference type="GO" id="GO:0008483">
    <property type="term" value="F:transaminase activity"/>
    <property type="evidence" value="ECO:0007669"/>
    <property type="project" value="UniProtKB-KW"/>
</dbReference>
<dbReference type="SUPFAM" id="SSF53383">
    <property type="entry name" value="PLP-dependent transferases"/>
    <property type="match status" value="1"/>
</dbReference>
<feature type="domain" description="Orn/Lys/Arg decarboxylases family 1 pyridoxal-P attachment site" evidence="3">
    <location>
        <begin position="7"/>
        <end position="189"/>
    </location>
</feature>
<dbReference type="InterPro" id="IPR009006">
    <property type="entry name" value="Ala_racemase/Decarboxylase_C"/>
</dbReference>
<comment type="caution">
    <text evidence="4">The sequence shown here is derived from an EMBL/GenBank/DDBJ whole genome shotgun (WGS) entry which is preliminary data.</text>
</comment>
<dbReference type="PANTHER" id="PTHR43277">
    <property type="entry name" value="ARGININE DECARBOXYLASE"/>
    <property type="match status" value="1"/>
</dbReference>
<protein>
    <submittedName>
        <fullName evidence="4">Aminotransferase class I/II-fold pyridoxal phosphate-dependent enzyme</fullName>
    </submittedName>
</protein>
<evidence type="ECO:0000259" key="3">
    <source>
        <dbReference type="Pfam" id="PF01276"/>
    </source>
</evidence>
<keyword evidence="4" id="KW-0032">Aminotransferase</keyword>
<dbReference type="Proteomes" id="UP001595807">
    <property type="component" value="Unassembled WGS sequence"/>
</dbReference>
<dbReference type="InterPro" id="IPR000310">
    <property type="entry name" value="Orn/Lys/Arg_deCO2ase_major_dom"/>
</dbReference>
<sequence>MKQERMPIVEALKALKERRVVPFDVPGHKRGRSSRDLTAFLGEQAVSMDANSMKMLDNLGHPVSVIKEAEELAAEAFGAHYAFFMVNGTIGAVQNMIFATIKAGDKIILPRNVHKSVINALVMCGGLPVYVTTPLQPELEISTGMPLEELEKTLAEYSEVKAVLVNNPTYYGICSDLRRIVDLTENHGVHNAILDTSATCHMPDVLEMPYRPDIIGSGQPGEKAYTYRFGGPTCLAGDIIGDYSFDQPLEIGSRLIFCDMAIYSMVKTNTFNGMPLATIMAADGDNQLTAVKSFGYEEFKRRLS</sequence>
<proteinExistence type="predicted"/>
<comment type="cofactor">
    <cofactor evidence="1">
        <name>pyridoxal 5'-phosphate</name>
        <dbReference type="ChEBI" id="CHEBI:597326"/>
    </cofactor>
</comment>
<dbReference type="PANTHER" id="PTHR43277:SF4">
    <property type="entry name" value="ARGININE DECARBOXYLASE"/>
    <property type="match status" value="1"/>
</dbReference>
<dbReference type="SUPFAM" id="SSF50621">
    <property type="entry name" value="Alanine racemase C-terminal domain-like"/>
    <property type="match status" value="1"/>
</dbReference>
<keyword evidence="4" id="KW-0808">Transferase</keyword>
<evidence type="ECO:0000313" key="5">
    <source>
        <dbReference type="Proteomes" id="UP001595807"/>
    </source>
</evidence>
<keyword evidence="5" id="KW-1185">Reference proteome</keyword>
<evidence type="ECO:0000313" key="4">
    <source>
        <dbReference type="EMBL" id="MFC3928583.1"/>
    </source>
</evidence>
<keyword evidence="2" id="KW-0663">Pyridoxal phosphate</keyword>
<reference evidence="5" key="1">
    <citation type="journal article" date="2019" name="Int. J. Syst. Evol. Microbiol.">
        <title>The Global Catalogue of Microorganisms (GCM) 10K type strain sequencing project: providing services to taxonomists for standard genome sequencing and annotation.</title>
        <authorList>
            <consortium name="The Broad Institute Genomics Platform"/>
            <consortium name="The Broad Institute Genome Sequencing Center for Infectious Disease"/>
            <person name="Wu L."/>
            <person name="Ma J."/>
        </authorList>
    </citation>
    <scope>NUCLEOTIDE SEQUENCE [LARGE SCALE GENOMIC DNA]</scope>
    <source>
        <strain evidence="5">CCUG 67170</strain>
    </source>
</reference>
<dbReference type="Pfam" id="PF01276">
    <property type="entry name" value="OKR_DC_1"/>
    <property type="match status" value="1"/>
</dbReference>